<evidence type="ECO:0000259" key="1">
    <source>
        <dbReference type="Pfam" id="PF12697"/>
    </source>
</evidence>
<gene>
    <name evidence="2" type="ORF">CAL65_17340</name>
</gene>
<dbReference type="RefSeq" id="WP_116303386.1">
    <property type="nucleotide sequence ID" value="NZ_NFZV01000021.1"/>
</dbReference>
<keyword evidence="3" id="KW-1185">Reference proteome</keyword>
<organism evidence="2 3">
    <name type="scientific">Alkalilimnicola ehrlichii</name>
    <dbReference type="NCBI Taxonomy" id="351052"/>
    <lineage>
        <taxon>Bacteria</taxon>
        <taxon>Pseudomonadati</taxon>
        <taxon>Pseudomonadota</taxon>
        <taxon>Gammaproteobacteria</taxon>
        <taxon>Chromatiales</taxon>
        <taxon>Ectothiorhodospiraceae</taxon>
        <taxon>Alkalilimnicola</taxon>
    </lineage>
</organism>
<dbReference type="InterPro" id="IPR000073">
    <property type="entry name" value="AB_hydrolase_1"/>
</dbReference>
<dbReference type="Pfam" id="PF12697">
    <property type="entry name" value="Abhydrolase_6"/>
    <property type="match status" value="1"/>
</dbReference>
<dbReference type="Gene3D" id="3.40.50.1820">
    <property type="entry name" value="alpha/beta hydrolase"/>
    <property type="match status" value="1"/>
</dbReference>
<dbReference type="InterPro" id="IPR029058">
    <property type="entry name" value="AB_hydrolase_fold"/>
</dbReference>
<dbReference type="AlphaFoldDB" id="A0A3E0WN70"/>
<dbReference type="Proteomes" id="UP000256763">
    <property type="component" value="Unassembled WGS sequence"/>
</dbReference>
<sequence>MSARQSIYFAHANGFPSPCYRRFFTTLEANYRLECLEMGGHNPAFPVDNNWDALCDELIDDLERKANEPVIGLGHSMGGILTLLASIRRPDLFQAFIMLDPPIIMGPSAWLTGLAKRGGLMDRITPAAISERRRTEWPDLETAIDSLKKKRLFRNFEPACLADYLRYGTAPSKKGIRLRFSPRTEAAIFRTIPHNLPNLPRTRVPGALIYGEQSHVIRFRDLQRLTKHQGLLLHSSPGGHMFPFEHPQSTGQAVIKALDALQSHYALAQ</sequence>
<proteinExistence type="predicted"/>
<reference evidence="3" key="1">
    <citation type="submission" date="2017-05" db="EMBL/GenBank/DDBJ databases">
        <authorList>
            <person name="Sharma S."/>
            <person name="Sidhu C."/>
            <person name="Pinnaka A.K."/>
        </authorList>
    </citation>
    <scope>NUCLEOTIDE SEQUENCE [LARGE SCALE GENOMIC DNA]</scope>
    <source>
        <strain evidence="3">AK93</strain>
    </source>
</reference>
<protein>
    <recommendedName>
        <fullName evidence="1">AB hydrolase-1 domain-containing protein</fullName>
    </recommendedName>
</protein>
<comment type="caution">
    <text evidence="2">The sequence shown here is derived from an EMBL/GenBank/DDBJ whole genome shotgun (WGS) entry which is preliminary data.</text>
</comment>
<evidence type="ECO:0000313" key="2">
    <source>
        <dbReference type="EMBL" id="RFA33426.1"/>
    </source>
</evidence>
<dbReference type="OrthoDB" id="5729753at2"/>
<accession>A0A3E0WN70</accession>
<feature type="domain" description="AB hydrolase-1" evidence="1">
    <location>
        <begin position="8"/>
        <end position="248"/>
    </location>
</feature>
<evidence type="ECO:0000313" key="3">
    <source>
        <dbReference type="Proteomes" id="UP000256763"/>
    </source>
</evidence>
<dbReference type="SUPFAM" id="SSF53474">
    <property type="entry name" value="alpha/beta-Hydrolases"/>
    <property type="match status" value="1"/>
</dbReference>
<dbReference type="EMBL" id="NFZW01000021">
    <property type="protein sequence ID" value="RFA33426.1"/>
    <property type="molecule type" value="Genomic_DNA"/>
</dbReference>
<name>A0A3E0WN70_9GAMM</name>